<dbReference type="PRINTS" id="PR00991">
    <property type="entry name" value="6PFRUCTKNASE"/>
</dbReference>
<dbReference type="GO" id="GO:0006003">
    <property type="term" value="P:fructose 2,6-bisphosphate metabolic process"/>
    <property type="evidence" value="ECO:0007669"/>
    <property type="project" value="InterPro"/>
</dbReference>
<dbReference type="VEuPathDB" id="FungiDB:C5L36_0A02200"/>
<dbReference type="FunFam" id="3.40.50.300:FF:000644">
    <property type="entry name" value="GpmB, Fructose-2,6-bisphosphatase"/>
    <property type="match status" value="1"/>
</dbReference>
<keyword evidence="5" id="KW-0067">ATP-binding</keyword>
<dbReference type="FunFam" id="3.40.50.1240:FF:000005">
    <property type="entry name" value="GpmB, Fructose-2,6-bisphosphatase"/>
    <property type="match status" value="1"/>
</dbReference>
<dbReference type="Gene3D" id="3.40.50.300">
    <property type="entry name" value="P-loop containing nucleotide triphosphate hydrolases"/>
    <property type="match status" value="1"/>
</dbReference>
<dbReference type="Gene3D" id="3.40.50.1240">
    <property type="entry name" value="Phosphoglycerate mutase-like"/>
    <property type="match status" value="1"/>
</dbReference>
<dbReference type="EMBL" id="MQVM01000030">
    <property type="protein sequence ID" value="ONH71674.1"/>
    <property type="molecule type" value="Genomic_DNA"/>
</dbReference>
<feature type="active site" description="Tele-phosphohistidine intermediate" evidence="6">
    <location>
        <position position="237"/>
    </location>
</feature>
<dbReference type="GO" id="GO:0005524">
    <property type="term" value="F:ATP binding"/>
    <property type="evidence" value="ECO:0007669"/>
    <property type="project" value="UniProtKB-KW"/>
</dbReference>
<evidence type="ECO:0000259" key="8">
    <source>
        <dbReference type="Pfam" id="PF01591"/>
    </source>
</evidence>
<organism evidence="9 10">
    <name type="scientific">Pichia kudriavzevii</name>
    <name type="common">Yeast</name>
    <name type="synonym">Issatchenkia orientalis</name>
    <dbReference type="NCBI Taxonomy" id="4909"/>
    <lineage>
        <taxon>Eukaryota</taxon>
        <taxon>Fungi</taxon>
        <taxon>Dikarya</taxon>
        <taxon>Ascomycota</taxon>
        <taxon>Saccharomycotina</taxon>
        <taxon>Pichiomycetes</taxon>
        <taxon>Pichiales</taxon>
        <taxon>Pichiaceae</taxon>
        <taxon>Pichia</taxon>
    </lineage>
</organism>
<dbReference type="GO" id="GO:0003873">
    <property type="term" value="F:6-phosphofructo-2-kinase activity"/>
    <property type="evidence" value="ECO:0007669"/>
    <property type="project" value="InterPro"/>
</dbReference>
<dbReference type="InterPro" id="IPR029033">
    <property type="entry name" value="His_PPase_superfam"/>
</dbReference>
<evidence type="ECO:0000256" key="6">
    <source>
        <dbReference type="PIRSR" id="PIRSR613078-1"/>
    </source>
</evidence>
<reference evidence="10" key="1">
    <citation type="journal article" date="2017" name="Genome Announc.">
        <title>Genome sequences of Cyberlindnera fabianii 65, Pichia kudriavzevii 129, and Saccharomyces cerevisiae 131 isolated from fermented masau fruits in Zimbabwe.</title>
        <authorList>
            <person name="van Rijswijck I.M.H."/>
            <person name="Derks M.F.L."/>
            <person name="Abee T."/>
            <person name="de Ridder D."/>
            <person name="Smid E.J."/>
        </authorList>
    </citation>
    <scope>NUCLEOTIDE SEQUENCE [LARGE SCALE GENOMIC DNA]</scope>
    <source>
        <strain evidence="10">129</strain>
    </source>
</reference>
<keyword evidence="4" id="KW-0378">Hydrolase</keyword>
<dbReference type="InterPro" id="IPR003094">
    <property type="entry name" value="6Pfruct_kin"/>
</dbReference>
<evidence type="ECO:0000256" key="4">
    <source>
        <dbReference type="ARBA" id="ARBA00022801"/>
    </source>
</evidence>
<proteinExistence type="inferred from homology"/>
<dbReference type="InterPro" id="IPR027417">
    <property type="entry name" value="P-loop_NTPase"/>
</dbReference>
<protein>
    <recommendedName>
        <fullName evidence="2">fructose-2,6-bisphosphate 2-phosphatase</fullName>
        <ecNumber evidence="2">3.1.3.46</ecNumber>
    </recommendedName>
</protein>
<dbReference type="SMART" id="SM00855">
    <property type="entry name" value="PGAM"/>
    <property type="match status" value="1"/>
</dbReference>
<dbReference type="CDD" id="cd07067">
    <property type="entry name" value="HP_PGM_like"/>
    <property type="match status" value="1"/>
</dbReference>
<dbReference type="GO" id="GO:0005829">
    <property type="term" value="C:cytosol"/>
    <property type="evidence" value="ECO:0007669"/>
    <property type="project" value="TreeGrafter"/>
</dbReference>
<dbReference type="SUPFAM" id="SSF52540">
    <property type="entry name" value="P-loop containing nucleoside triphosphate hydrolases"/>
    <property type="match status" value="1"/>
</dbReference>
<dbReference type="AlphaFoldDB" id="A0A1V2LI62"/>
<sequence length="459" mass="52259">MPLVTIADSNPIKICVVIVGLPARGKSFISQKIVRYLSWLSIPTESFNSSANLQEILKSSDLTSCNLFDPKNEATLDHGILKETRNMTLKQILSWFADAGDCAVAIYDGINSTKKERDLINETLEKEGIQTVFLESFCDDYELIKANITDIESTSPEYSNSKSLQDTIDSVSNKIRFFEKNYETLTIEKDSDLSFIKLINFSSQIVLNQIDSYLKSRIVYYIMNLHVKNRYIWLSRHGESQYNLEGKIGGDASLSERGEKYAFKLVELVNKYIPDPEKLEVWTSTLKRTQQTAQFLPYPQKQWKALDELDAGSCDGLTYEEIAEKFPDDFKARDDNKFEYRYPGGESYRDVITRLEPIIMALENQENVLVITHQAVLRCIYAYFMNVHQEESPWMSIPLHTLIRLEIKAYGTQVTRIKADIPAVSTYKEKGTSKLGESANPSNIMIGSVISGITDKVID</sequence>
<feature type="binding site" evidence="7">
    <location>
        <begin position="236"/>
        <end position="243"/>
    </location>
    <ligand>
        <name>substrate</name>
    </ligand>
</feature>
<dbReference type="GO" id="GO:0004331">
    <property type="term" value="F:fructose-2,6-bisphosphate 2-phosphatase activity"/>
    <property type="evidence" value="ECO:0007669"/>
    <property type="project" value="UniProtKB-EC"/>
</dbReference>
<dbReference type="PANTHER" id="PTHR10606">
    <property type="entry name" value="6-PHOSPHOFRUCTO-2-KINASE/FRUCTOSE-2,6-BISPHOSPHATASE"/>
    <property type="match status" value="1"/>
</dbReference>
<dbReference type="InterPro" id="IPR001345">
    <property type="entry name" value="PG/BPGM_mutase_AS"/>
</dbReference>
<evidence type="ECO:0000256" key="7">
    <source>
        <dbReference type="PIRSR" id="PIRSR613078-2"/>
    </source>
</evidence>
<evidence type="ECO:0000256" key="3">
    <source>
        <dbReference type="ARBA" id="ARBA00022741"/>
    </source>
</evidence>
<evidence type="ECO:0000313" key="10">
    <source>
        <dbReference type="Proteomes" id="UP000189274"/>
    </source>
</evidence>
<feature type="domain" description="6-phosphofructo-2-kinase" evidence="8">
    <location>
        <begin position="7"/>
        <end position="228"/>
    </location>
</feature>
<dbReference type="SUPFAM" id="SSF53254">
    <property type="entry name" value="Phosphoglycerate mutase-like"/>
    <property type="match status" value="1"/>
</dbReference>
<evidence type="ECO:0000313" key="9">
    <source>
        <dbReference type="EMBL" id="ONH71674.1"/>
    </source>
</evidence>
<dbReference type="PANTHER" id="PTHR10606:SF44">
    <property type="entry name" value="6-PHOSPHOFRUCTO 2-KINASE_FRUCTOSE 2,6-BISPHOSPHATASE LONG FORM"/>
    <property type="match status" value="1"/>
</dbReference>
<feature type="active site" description="Proton donor/acceptor" evidence="6">
    <location>
        <position position="308"/>
    </location>
</feature>
<comment type="caution">
    <text evidence="9">The sequence shown here is derived from an EMBL/GenBank/DDBJ whole genome shotgun (WGS) entry which is preliminary data.</text>
</comment>
<comment type="similarity">
    <text evidence="1">In the C-terminal section; belongs to the phosphoglycerate mutase family.</text>
</comment>
<dbReference type="Pfam" id="PF01591">
    <property type="entry name" value="6PF2K"/>
    <property type="match status" value="1"/>
</dbReference>
<dbReference type="Proteomes" id="UP000189274">
    <property type="component" value="Unassembled WGS sequence"/>
</dbReference>
<evidence type="ECO:0000256" key="1">
    <source>
        <dbReference type="ARBA" id="ARBA00008408"/>
    </source>
</evidence>
<dbReference type="GO" id="GO:0006000">
    <property type="term" value="P:fructose metabolic process"/>
    <property type="evidence" value="ECO:0007669"/>
    <property type="project" value="InterPro"/>
</dbReference>
<name>A0A1V2LI62_PICKU</name>
<feature type="binding site" evidence="7">
    <location>
        <position position="288"/>
    </location>
    <ligand>
        <name>substrate</name>
    </ligand>
</feature>
<evidence type="ECO:0000256" key="2">
    <source>
        <dbReference type="ARBA" id="ARBA00013067"/>
    </source>
</evidence>
<dbReference type="PROSITE" id="PS00175">
    <property type="entry name" value="PG_MUTASE"/>
    <property type="match status" value="1"/>
</dbReference>
<evidence type="ECO:0000256" key="5">
    <source>
        <dbReference type="ARBA" id="ARBA00022840"/>
    </source>
</evidence>
<dbReference type="InterPro" id="IPR013079">
    <property type="entry name" value="6Phosfructo_kin"/>
</dbReference>
<dbReference type="Pfam" id="PF00300">
    <property type="entry name" value="His_Phos_1"/>
    <property type="match status" value="1"/>
</dbReference>
<accession>A0A1V2LI62</accession>
<dbReference type="PIRSF" id="PIRSF000709">
    <property type="entry name" value="6PFK_2-Ptase"/>
    <property type="match status" value="1"/>
</dbReference>
<dbReference type="EC" id="3.1.3.46" evidence="2"/>
<keyword evidence="3" id="KW-0547">Nucleotide-binding</keyword>
<dbReference type="InterPro" id="IPR013078">
    <property type="entry name" value="His_Pase_superF_clade-1"/>
</dbReference>
<gene>
    <name evidence="9" type="ORF">BOH78_4351</name>
</gene>